<reference evidence="3 4" key="1">
    <citation type="submission" date="2016-10" db="EMBL/GenBank/DDBJ databases">
        <authorList>
            <person name="de Groot N.N."/>
        </authorList>
    </citation>
    <scope>NUCLEOTIDE SEQUENCE [LARGE SCALE GENOMIC DNA]</scope>
    <source>
        <strain evidence="3 4">DSM 21771</strain>
    </source>
</reference>
<dbReference type="Gene3D" id="3.40.50.1000">
    <property type="entry name" value="HAD superfamily/HAD-like"/>
    <property type="match status" value="1"/>
</dbReference>
<sequence length="206" mass="23356">MMYETYIFDFDGTIVDSEMIGLNALQATLKEVGIEKDLADLRIFLGIPGRRTLDLLDVPEKEKTYQKWLARERPLLRDVQMFAGIIDVIEQLPENSIVTSKTEDEMNHSYHLLGIEQYFTKVITASDTEKHKPHPEPLQLALRQLKRGAGEALYIGDSVHDMECAHAAGVDFGLALWGAKTTEGFEKAAYIFEKPDEILRLVDESQ</sequence>
<dbReference type="Proteomes" id="UP000198853">
    <property type="component" value="Unassembled WGS sequence"/>
</dbReference>
<dbReference type="NCBIfam" id="TIGR01549">
    <property type="entry name" value="HAD-SF-IA-v1"/>
    <property type="match status" value="1"/>
</dbReference>
<evidence type="ECO:0000313" key="3">
    <source>
        <dbReference type="EMBL" id="SDI74559.1"/>
    </source>
</evidence>
<proteinExistence type="predicted"/>
<dbReference type="Pfam" id="PF13419">
    <property type="entry name" value="HAD_2"/>
    <property type="match status" value="1"/>
</dbReference>
<keyword evidence="4" id="KW-1185">Reference proteome</keyword>
<dbReference type="Gene3D" id="1.10.150.240">
    <property type="entry name" value="Putative phosphatase, domain 2"/>
    <property type="match status" value="1"/>
</dbReference>
<keyword evidence="2" id="KW-0460">Magnesium</keyword>
<organism evidence="3 4">
    <name type="scientific">Natribacillus halophilus</name>
    <dbReference type="NCBI Taxonomy" id="549003"/>
    <lineage>
        <taxon>Bacteria</taxon>
        <taxon>Bacillati</taxon>
        <taxon>Bacillota</taxon>
        <taxon>Bacilli</taxon>
        <taxon>Bacillales</taxon>
        <taxon>Bacillaceae</taxon>
        <taxon>Natribacillus</taxon>
    </lineage>
</organism>
<keyword evidence="1" id="KW-0378">Hydrolase</keyword>
<evidence type="ECO:0000256" key="1">
    <source>
        <dbReference type="ARBA" id="ARBA00022801"/>
    </source>
</evidence>
<dbReference type="InterPro" id="IPR023214">
    <property type="entry name" value="HAD_sf"/>
</dbReference>
<evidence type="ECO:0000313" key="4">
    <source>
        <dbReference type="Proteomes" id="UP000198853"/>
    </source>
</evidence>
<dbReference type="EMBL" id="FNEN01000005">
    <property type="protein sequence ID" value="SDI74559.1"/>
    <property type="molecule type" value="Genomic_DNA"/>
</dbReference>
<evidence type="ECO:0000256" key="2">
    <source>
        <dbReference type="ARBA" id="ARBA00022842"/>
    </source>
</evidence>
<name>A0A1G8N2T8_9BACI</name>
<gene>
    <name evidence="3" type="ORF">SAMN04488123_105175</name>
</gene>
<dbReference type="GO" id="GO:0008967">
    <property type="term" value="F:phosphoglycolate phosphatase activity"/>
    <property type="evidence" value="ECO:0007669"/>
    <property type="project" value="TreeGrafter"/>
</dbReference>
<dbReference type="InterPro" id="IPR006439">
    <property type="entry name" value="HAD-SF_hydro_IA"/>
</dbReference>
<dbReference type="SFLD" id="SFLDG01129">
    <property type="entry name" value="C1.5:_HAD__Beta-PGM__Phosphata"/>
    <property type="match status" value="1"/>
</dbReference>
<dbReference type="PANTHER" id="PTHR43434">
    <property type="entry name" value="PHOSPHOGLYCOLATE PHOSPHATASE"/>
    <property type="match status" value="1"/>
</dbReference>
<dbReference type="SUPFAM" id="SSF56784">
    <property type="entry name" value="HAD-like"/>
    <property type="match status" value="1"/>
</dbReference>
<dbReference type="AlphaFoldDB" id="A0A1G8N2T8"/>
<dbReference type="InterPro" id="IPR036412">
    <property type="entry name" value="HAD-like_sf"/>
</dbReference>
<dbReference type="InterPro" id="IPR050155">
    <property type="entry name" value="HAD-like_hydrolase_sf"/>
</dbReference>
<dbReference type="PANTHER" id="PTHR43434:SF26">
    <property type="entry name" value="PYROPHOSPHATASE PPAX"/>
    <property type="match status" value="1"/>
</dbReference>
<dbReference type="InterPro" id="IPR041492">
    <property type="entry name" value="HAD_2"/>
</dbReference>
<accession>A0A1G8N2T8</accession>
<dbReference type="InterPro" id="IPR023198">
    <property type="entry name" value="PGP-like_dom2"/>
</dbReference>
<dbReference type="SFLD" id="SFLDS00003">
    <property type="entry name" value="Haloacid_Dehalogenase"/>
    <property type="match status" value="1"/>
</dbReference>
<protein>
    <submittedName>
        <fullName evidence="3">Haloacid dehalogenase superfamily, subfamily IA, variant 3 with third motif having DD or ED/haloacid dehalogenase superfamily, subfamily IA, variant 1 with third motif having Dx(3-4)D or Dx(3-4)E</fullName>
    </submittedName>
</protein>
<dbReference type="GO" id="GO:0006281">
    <property type="term" value="P:DNA repair"/>
    <property type="evidence" value="ECO:0007669"/>
    <property type="project" value="TreeGrafter"/>
</dbReference>
<dbReference type="GO" id="GO:0005829">
    <property type="term" value="C:cytosol"/>
    <property type="evidence" value="ECO:0007669"/>
    <property type="project" value="TreeGrafter"/>
</dbReference>